<evidence type="ECO:0000256" key="2">
    <source>
        <dbReference type="ARBA" id="ARBA00022676"/>
    </source>
</evidence>
<dbReference type="PATRIC" id="fig|1125718.3.peg.1478"/>
<dbReference type="PANTHER" id="PTHR43630">
    <property type="entry name" value="POLY-BETA-1,6-N-ACETYL-D-GLUCOSAMINE SYNTHASE"/>
    <property type="match status" value="1"/>
</dbReference>
<keyword evidence="2 6" id="KW-0328">Glycosyltransferase</keyword>
<dbReference type="Proteomes" id="UP000002941">
    <property type="component" value="Unassembled WGS sequence"/>
</dbReference>
<dbReference type="EC" id="2.4.-.-" evidence="6"/>
<dbReference type="SUPFAM" id="SSF53448">
    <property type="entry name" value="Nucleotide-diphospho-sugar transferases"/>
    <property type="match status" value="1"/>
</dbReference>
<feature type="transmembrane region" description="Helical" evidence="4">
    <location>
        <begin position="387"/>
        <end position="408"/>
    </location>
</feature>
<dbReference type="OrthoDB" id="9806824at2"/>
<organism evidence="6 7">
    <name type="scientific">Actinomyces massiliensis F0489</name>
    <dbReference type="NCBI Taxonomy" id="1125718"/>
    <lineage>
        <taxon>Bacteria</taxon>
        <taxon>Bacillati</taxon>
        <taxon>Actinomycetota</taxon>
        <taxon>Actinomycetes</taxon>
        <taxon>Actinomycetales</taxon>
        <taxon>Actinomycetaceae</taxon>
        <taxon>Actinomyces</taxon>
    </lineage>
</organism>
<keyword evidence="4" id="KW-0812">Transmembrane</keyword>
<keyword evidence="4" id="KW-0472">Membrane</keyword>
<feature type="domain" description="Glycosyltransferase 2-like" evidence="5">
    <location>
        <begin position="149"/>
        <end position="363"/>
    </location>
</feature>
<dbReference type="GO" id="GO:0016757">
    <property type="term" value="F:glycosyltransferase activity"/>
    <property type="evidence" value="ECO:0007669"/>
    <property type="project" value="UniProtKB-KW"/>
</dbReference>
<feature type="transmembrane region" description="Helical" evidence="4">
    <location>
        <begin position="350"/>
        <end position="375"/>
    </location>
</feature>
<proteinExistence type="inferred from homology"/>
<dbReference type="InterPro" id="IPR029044">
    <property type="entry name" value="Nucleotide-diphossugar_trans"/>
</dbReference>
<accession>J1HEX9</accession>
<dbReference type="Pfam" id="PF13632">
    <property type="entry name" value="Glyco_trans_2_3"/>
    <property type="match status" value="1"/>
</dbReference>
<gene>
    <name evidence="6" type="ORF">HMPREF1318_0302</name>
</gene>
<evidence type="ECO:0000313" key="7">
    <source>
        <dbReference type="Proteomes" id="UP000002941"/>
    </source>
</evidence>
<keyword evidence="4" id="KW-1133">Transmembrane helix</keyword>
<dbReference type="AlphaFoldDB" id="J1HEX9"/>
<dbReference type="Gene3D" id="3.90.550.10">
    <property type="entry name" value="Spore Coat Polysaccharide Biosynthesis Protein SpsA, Chain A"/>
    <property type="match status" value="1"/>
</dbReference>
<dbReference type="InterPro" id="IPR001173">
    <property type="entry name" value="Glyco_trans_2-like"/>
</dbReference>
<evidence type="ECO:0000313" key="6">
    <source>
        <dbReference type="EMBL" id="EJF44325.1"/>
    </source>
</evidence>
<evidence type="ECO:0000256" key="3">
    <source>
        <dbReference type="ARBA" id="ARBA00022679"/>
    </source>
</evidence>
<evidence type="ECO:0000259" key="5">
    <source>
        <dbReference type="Pfam" id="PF13632"/>
    </source>
</evidence>
<keyword evidence="7" id="KW-1185">Reference proteome</keyword>
<feature type="transmembrane region" description="Helical" evidence="4">
    <location>
        <begin position="321"/>
        <end position="344"/>
    </location>
</feature>
<name>J1HEX9_9ACTO</name>
<evidence type="ECO:0000256" key="1">
    <source>
        <dbReference type="ARBA" id="ARBA00006739"/>
    </source>
</evidence>
<dbReference type="EMBL" id="AKFT01000113">
    <property type="protein sequence ID" value="EJF44325.1"/>
    <property type="molecule type" value="Genomic_DNA"/>
</dbReference>
<feature type="transmembrane region" description="Helical" evidence="4">
    <location>
        <begin position="12"/>
        <end position="35"/>
    </location>
</feature>
<reference evidence="6 7" key="1">
    <citation type="submission" date="2012-05" db="EMBL/GenBank/DDBJ databases">
        <authorList>
            <person name="Harkins D.M."/>
            <person name="Madupu R."/>
            <person name="Durkin A.S."/>
            <person name="Torralba M."/>
            <person name="Methe B."/>
            <person name="Sutton G.G."/>
            <person name="Nelson K.E."/>
        </authorList>
    </citation>
    <scope>NUCLEOTIDE SEQUENCE [LARGE SCALE GENOMIC DNA]</scope>
    <source>
        <strain evidence="6 7">F0489</strain>
    </source>
</reference>
<sequence length="478" mass="52004">MNTLFLIDLIDRIAWFGALGMVIVALVYALTLIVISRRRPRRSADERQVVFDPGMHIIVLMPCLNEAEVIAASVQRLLDINDPGLHVMVVDDGSDDGTGDVVESIGDPRAEVLRRILPNARKGKGEALNNALAVVRQRFSGFDPNSIIIGVVDADGRLDPHAIAEARRAFASAEVGAVQMGVRINNRFNSLLARMQDMEFVVFTSVFQEGRRHLGSVGMGGNAQFARLSALNALGRKPWTRSLTEDFDLGVRLNGAGWTNEYWGRAAVHQQGVTNSRRLLRQRTRWFQGNLQSAHLLGKVAREQRGLSRADSLWQILTPSVLLAGSFLAASFLSALALTIVAAVRGVPQSWLWVLSAYLLAFGPGLIFGLLYWRVERSEGLGLLRTFVYSHLFVLYGLMPCLIGWRALARQVTGRTGWAKTARETESEEEQPAVLSALPGAAAGVPGSVPALPGAQPLPGPVDTLVPAWRTAVVKAAG</sequence>
<protein>
    <submittedName>
        <fullName evidence="6">Glycosyltransferase, group 2 family protein</fullName>
        <ecNumber evidence="6">2.4.-.-</ecNumber>
    </submittedName>
</protein>
<comment type="caution">
    <text evidence="6">The sequence shown here is derived from an EMBL/GenBank/DDBJ whole genome shotgun (WGS) entry which is preliminary data.</text>
</comment>
<dbReference type="PANTHER" id="PTHR43630:SF1">
    <property type="entry name" value="POLY-BETA-1,6-N-ACETYL-D-GLUCOSAMINE SYNTHASE"/>
    <property type="match status" value="1"/>
</dbReference>
<dbReference type="eggNOG" id="COG1215">
    <property type="taxonomic scope" value="Bacteria"/>
</dbReference>
<keyword evidence="3 6" id="KW-0808">Transferase</keyword>
<comment type="similarity">
    <text evidence="1">Belongs to the glycosyltransferase 2 family.</text>
</comment>
<dbReference type="RefSeq" id="WP_008731554.1">
    <property type="nucleotide sequence ID" value="NZ_AKFT01000113.1"/>
</dbReference>
<evidence type="ECO:0000256" key="4">
    <source>
        <dbReference type="SAM" id="Phobius"/>
    </source>
</evidence>